<accession>A0A3A4P5X5</accession>
<gene>
    <name evidence="2" type="ORF">C4520_03510</name>
</gene>
<sequence>MKVETMSNGICPIGAAHAQQIRLLEENIERLDHILSQKAEAAYLERIEAKVDRLTNMFWGFVTLIIANLVGIILMLLKVRI</sequence>
<proteinExistence type="predicted"/>
<keyword evidence="1" id="KW-0812">Transmembrane</keyword>
<dbReference type="Proteomes" id="UP000265882">
    <property type="component" value="Unassembled WGS sequence"/>
</dbReference>
<feature type="transmembrane region" description="Helical" evidence="1">
    <location>
        <begin position="57"/>
        <end position="77"/>
    </location>
</feature>
<evidence type="ECO:0000313" key="2">
    <source>
        <dbReference type="EMBL" id="RJP24760.1"/>
    </source>
</evidence>
<keyword evidence="1" id="KW-0472">Membrane</keyword>
<protein>
    <submittedName>
        <fullName evidence="2">Uncharacterized protein</fullName>
    </submittedName>
</protein>
<organism evidence="2 3">
    <name type="scientific">Abyssobacteria bacterium (strain SURF_5)</name>
    <dbReference type="NCBI Taxonomy" id="2093360"/>
    <lineage>
        <taxon>Bacteria</taxon>
        <taxon>Pseudomonadati</taxon>
        <taxon>Candidatus Hydrogenedentota</taxon>
        <taxon>Candidatus Abyssobacteria</taxon>
    </lineage>
</organism>
<keyword evidence="1" id="KW-1133">Transmembrane helix</keyword>
<dbReference type="EMBL" id="QZKU01000031">
    <property type="protein sequence ID" value="RJP24760.1"/>
    <property type="molecule type" value="Genomic_DNA"/>
</dbReference>
<name>A0A3A4P5X5_ABYX5</name>
<evidence type="ECO:0000256" key="1">
    <source>
        <dbReference type="SAM" id="Phobius"/>
    </source>
</evidence>
<dbReference type="AlphaFoldDB" id="A0A3A4P5X5"/>
<reference evidence="2 3" key="1">
    <citation type="journal article" date="2017" name="ISME J.">
        <title>Energy and carbon metabolisms in a deep terrestrial subsurface fluid microbial community.</title>
        <authorList>
            <person name="Momper L."/>
            <person name="Jungbluth S.P."/>
            <person name="Lee M.D."/>
            <person name="Amend J.P."/>
        </authorList>
    </citation>
    <scope>NUCLEOTIDE SEQUENCE [LARGE SCALE GENOMIC DNA]</scope>
    <source>
        <strain evidence="2">SURF_5</strain>
    </source>
</reference>
<evidence type="ECO:0000313" key="3">
    <source>
        <dbReference type="Proteomes" id="UP000265882"/>
    </source>
</evidence>
<comment type="caution">
    <text evidence="2">The sequence shown here is derived from an EMBL/GenBank/DDBJ whole genome shotgun (WGS) entry which is preliminary data.</text>
</comment>